<dbReference type="GO" id="GO:0003677">
    <property type="term" value="F:DNA binding"/>
    <property type="evidence" value="ECO:0007669"/>
    <property type="project" value="UniProtKB-KW"/>
</dbReference>
<sequence length="1120" mass="123612">MPPRKRRISYHGDEDSKESKERTTHAQDIPAGSDKGMKAAAGSLPTTPTASERRLTARQASRQEALASQAGVAEGRDAGTAPIRSSSRVVKRPKRDFSPPESPVKKSGKVSKSSAGAVTTPETKQKRQWELWSVEDKNTFFEGLMEYGKDFDAIHSLLVVKAKKKGSSQTVIKNKEQVRHFYYRTWHKISKFIEPIQILPDNGLKKDAIELYGLINYGAMRRKIHGGMQDKNWQKLNSLVYTGYTTVKVQGKNLRIRTPVCQALKRLHNLEEPKKDQTAKVPDSVQIELLPKTNMAWTQVQDLAQNPRLRIVLKTKRRLGSVISYLEKKWQPHRLKLKDKMDVKEDPVKELRVFPHRTTIITPITIEAAEEPKMNFSLNSFIETMTTQSPASSKSKKGNTNGDKPETACLENSPPATDLALIPNKTVVISIADCLKPNATSYEIEQYPSESTILYSKMQSVTNAVIKPDNVDQPRSPTCAAGSITELKNEVSAMDEDENAMFPDNPLSSEAVPSDSPSVRNSMVESVMDNQDCVNAVDDNVPEAPPDCSVNEKDRNVIVTDSSQNDRDRYYEEIMKSGWNQNMAENVSVAELYMLFGKDGIIRFEYEWCNKRLVPGEECNILKTLTNMLRRLVNLATIEFTDFSKTPSANSPCHVCGAMGGTKTRERGGSRGLGRSPTTCKTVSGVYKNLKDASTQTKPVPVLVNKDNSTVWNDPVFRVPISSPSVLQQRAVFSKTMTDKQLVQQINPKFSKQPMRPRRLKSVSRPNNFQQRTILPKGHMVTILPLVSDQGQCHTITRTIQPNHTFIGHPMRVGLTTTGSISASSGQSIIQSVEQMEANQHLQYPLVDPLGSPEVCLSPNSVAAGSQTLLSIPSQIDLLSASTVTVPVITTATITTTAATSCQRLSTTMSSVSPPNISSLLDVSMSSLPPAPTDVDKFIDYSIETSSSNMFGDLIDPVKIGSDNGLLPVTVGSETGLTTPPLQSTSGHNQVSTPPSSPPIRSLFKMSSPGPESQWLNGVATDFSLTSFLESPMKNDTDSQNFQTISHAGSSYPPVTLFSENSRDSMTGTKLEQVESTLQSMMNESSMDYVRKFQDLAEQISKSETQRIDLIIELSDNNST</sequence>
<reference evidence="5 6" key="1">
    <citation type="submission" date="2024-11" db="EMBL/GenBank/DDBJ databases">
        <title>Chromosome-level genome assembly of the freshwater bivalve Anodonta woodiana.</title>
        <authorList>
            <person name="Chen X."/>
        </authorList>
    </citation>
    <scope>NUCLEOTIDE SEQUENCE [LARGE SCALE GENOMIC DNA]</scope>
    <source>
        <strain evidence="5">MN2024</strain>
        <tissue evidence="5">Gills</tissue>
    </source>
</reference>
<feature type="region of interest" description="Disordered" evidence="3">
    <location>
        <begin position="971"/>
        <end position="1001"/>
    </location>
</feature>
<feature type="compositionally biased region" description="Basic and acidic residues" evidence="3">
    <location>
        <begin position="10"/>
        <end position="25"/>
    </location>
</feature>
<evidence type="ECO:0000256" key="2">
    <source>
        <dbReference type="ARBA" id="ARBA00023242"/>
    </source>
</evidence>
<accession>A0ABD3WXR6</accession>
<dbReference type="PROSITE" id="PS51293">
    <property type="entry name" value="SANT"/>
    <property type="match status" value="1"/>
</dbReference>
<feature type="compositionally biased region" description="Polar residues" evidence="3">
    <location>
        <begin position="972"/>
        <end position="994"/>
    </location>
</feature>
<keyword evidence="6" id="KW-1185">Reference proteome</keyword>
<evidence type="ECO:0000256" key="3">
    <source>
        <dbReference type="SAM" id="MobiDB-lite"/>
    </source>
</evidence>
<feature type="region of interest" description="Disordered" evidence="3">
    <location>
        <begin position="1"/>
        <end position="127"/>
    </location>
</feature>
<evidence type="ECO:0000313" key="5">
    <source>
        <dbReference type="EMBL" id="KAL3878577.1"/>
    </source>
</evidence>
<gene>
    <name evidence="5" type="ORF">ACJMK2_030914</name>
</gene>
<keyword evidence="1" id="KW-0238">DNA-binding</keyword>
<dbReference type="InterPro" id="IPR017884">
    <property type="entry name" value="SANT_dom"/>
</dbReference>
<evidence type="ECO:0000256" key="1">
    <source>
        <dbReference type="ARBA" id="ARBA00023125"/>
    </source>
</evidence>
<dbReference type="InterPro" id="IPR055315">
    <property type="entry name" value="Cramped-like"/>
</dbReference>
<dbReference type="PANTHER" id="PTHR21677">
    <property type="entry name" value="CRAMPED PROTEIN"/>
    <property type="match status" value="1"/>
</dbReference>
<dbReference type="EMBL" id="JBJQND010000004">
    <property type="protein sequence ID" value="KAL3878577.1"/>
    <property type="molecule type" value="Genomic_DNA"/>
</dbReference>
<evidence type="ECO:0000313" key="6">
    <source>
        <dbReference type="Proteomes" id="UP001634394"/>
    </source>
</evidence>
<dbReference type="AlphaFoldDB" id="A0ABD3WXR6"/>
<dbReference type="PANTHER" id="PTHR21677:SF1">
    <property type="entry name" value="PROTEIN CRAMPED-LIKE"/>
    <property type="match status" value="1"/>
</dbReference>
<feature type="domain" description="SANT" evidence="4">
    <location>
        <begin position="132"/>
        <end position="190"/>
    </location>
</feature>
<organism evidence="5 6">
    <name type="scientific">Sinanodonta woodiana</name>
    <name type="common">Chinese pond mussel</name>
    <name type="synonym">Anodonta woodiana</name>
    <dbReference type="NCBI Taxonomy" id="1069815"/>
    <lineage>
        <taxon>Eukaryota</taxon>
        <taxon>Metazoa</taxon>
        <taxon>Spiralia</taxon>
        <taxon>Lophotrochozoa</taxon>
        <taxon>Mollusca</taxon>
        <taxon>Bivalvia</taxon>
        <taxon>Autobranchia</taxon>
        <taxon>Heteroconchia</taxon>
        <taxon>Palaeoheterodonta</taxon>
        <taxon>Unionida</taxon>
        <taxon>Unionoidea</taxon>
        <taxon>Unionidae</taxon>
        <taxon>Unioninae</taxon>
        <taxon>Sinanodonta</taxon>
    </lineage>
</organism>
<evidence type="ECO:0000259" key="4">
    <source>
        <dbReference type="PROSITE" id="PS51293"/>
    </source>
</evidence>
<feature type="compositionally biased region" description="Polar residues" evidence="3">
    <location>
        <begin position="387"/>
        <end position="402"/>
    </location>
</feature>
<comment type="caution">
    <text evidence="5">The sequence shown here is derived from an EMBL/GenBank/DDBJ whole genome shotgun (WGS) entry which is preliminary data.</text>
</comment>
<protein>
    <recommendedName>
        <fullName evidence="4">SANT domain-containing protein</fullName>
    </recommendedName>
</protein>
<name>A0ABD3WXR6_SINWO</name>
<proteinExistence type="predicted"/>
<dbReference type="Proteomes" id="UP001634394">
    <property type="component" value="Unassembled WGS sequence"/>
</dbReference>
<dbReference type="Gene3D" id="1.10.10.60">
    <property type="entry name" value="Homeodomain-like"/>
    <property type="match status" value="1"/>
</dbReference>
<feature type="region of interest" description="Disordered" evidence="3">
    <location>
        <begin position="387"/>
        <end position="412"/>
    </location>
</feature>
<keyword evidence="2" id="KW-0539">Nucleus</keyword>